<dbReference type="GO" id="GO:0005509">
    <property type="term" value="F:calcium ion binding"/>
    <property type="evidence" value="ECO:0007669"/>
    <property type="project" value="InterPro"/>
</dbReference>
<keyword evidence="12" id="KW-1185">Reference proteome</keyword>
<dbReference type="GO" id="GO:0007017">
    <property type="term" value="P:microtubule-based process"/>
    <property type="evidence" value="ECO:0007669"/>
    <property type="project" value="InterPro"/>
</dbReference>
<feature type="region of interest" description="Disordered" evidence="9">
    <location>
        <begin position="419"/>
        <end position="475"/>
    </location>
</feature>
<evidence type="ECO:0000313" key="12">
    <source>
        <dbReference type="Proteomes" id="UP000095280"/>
    </source>
</evidence>
<dbReference type="GO" id="GO:0019905">
    <property type="term" value="F:syntaxin binding"/>
    <property type="evidence" value="ECO:0007669"/>
    <property type="project" value="TreeGrafter"/>
</dbReference>
<feature type="region of interest" description="Disordered" evidence="9">
    <location>
        <begin position="295"/>
        <end position="317"/>
    </location>
</feature>
<dbReference type="InterPro" id="IPR018247">
    <property type="entry name" value="EF_Hand_1_Ca_BS"/>
</dbReference>
<dbReference type="SUPFAM" id="SSF54648">
    <property type="entry name" value="DLC"/>
    <property type="match status" value="1"/>
</dbReference>
<keyword evidence="2" id="KW-0771">Synaptosome</keyword>
<evidence type="ECO:0000259" key="11">
    <source>
        <dbReference type="PROSITE" id="PS50222"/>
    </source>
</evidence>
<evidence type="ECO:0000256" key="3">
    <source>
        <dbReference type="ARBA" id="ARBA00022737"/>
    </source>
</evidence>
<feature type="coiled-coil region" evidence="8">
    <location>
        <begin position="843"/>
        <end position="870"/>
    </location>
</feature>
<sequence length="921" mass="98981">APHAADVHAGLGLSQAAAQRLQLQAAAAADIVQAGHVQVDDLDEAREADLGRQVNLGERLEQVGAQDVVGGQVHRRCGVFRGLGGCGRAGVRAGAESQARLTGSLQPRSQQEQQQSEGGGSRQSGHFCNRLSSGRIKSSLSGARMAGLAKQLHFYAELRAWGLPGLSARPPPRLSPSMMHQAACSSGGCDGSAICCFIASSQPRFTFLISLMPHRVGFLATGWQSAATAAAPPHSAAISCSSSGGVGSAICCFIAFPASFFFDFVDASSRRVAAACRLKWEKIDWLCLAQVGHRRPPGGSQPAADAVDGQHRPGRRGRLCSHVERQGPALPVGVARRVLLHDGRRRNRARSRRSQLQQGPEADPAPRQPAPLQKGFEPQTDVADSAPPAESESVGQLGGVVGSVVEDLRDLGGLEESGEAAAAQHLRPAGQVDQVGRRGSGGRGGGALATHRYGQEDRRVPRRAAASAADSQQWRPSAVAADSFANFVILGVESQQERVDEVPAGGRGLEQADSGLGQHRLPDSLGSSRRRLHGDDGGCSRCGLGFFGSWAAQDIAPSSHAEQSCIHNTHSESASVTIIEFRFCAALNKTFNMADFLKAFEAIDTDFSGEITKQELEEYCKKQEFDDRFIQKWLDLFDADNSGTITVEEYCETLGLTPNTDYIEKVETRRVNAGPPGTGVDEADQYAVQSSGNDGEIDDSLDNVQILAVDDQLPEDLMRTIVRLAREGQAVYSLEKDIAKHIKAGLDDLDGRAWHAIVGRFQYGSFCTHEVGRMLHCFVGRMSAPEQPAQEVPRTELEEIQLLMNQKTDESLESTRRMVSMCEAAKEAGISTLVMLDDQGEQMDRIEEGMDQINTDMKDAEKNLDDLNKCCGLCILPWNKAGKGQFDKNFKKDDDGTVNTDGPRVVLGDNGMGPQGGYVTR</sequence>
<dbReference type="WBParaSite" id="maker-uti_cns_0010353-snap-gene-0.2-mRNA-1">
    <property type="protein sequence ID" value="maker-uti_cns_0010353-snap-gene-0.2-mRNA-1"/>
    <property type="gene ID" value="maker-uti_cns_0010353-snap-gene-0.2"/>
</dbReference>
<dbReference type="GO" id="GO:0030286">
    <property type="term" value="C:dynein complex"/>
    <property type="evidence" value="ECO:0007669"/>
    <property type="project" value="InterPro"/>
</dbReference>
<dbReference type="AlphaFoldDB" id="A0A1I8I828"/>
<evidence type="ECO:0000256" key="4">
    <source>
        <dbReference type="ARBA" id="ARBA00022837"/>
    </source>
</evidence>
<reference evidence="13" key="1">
    <citation type="submission" date="2016-11" db="UniProtKB">
        <authorList>
            <consortium name="WormBaseParasite"/>
        </authorList>
    </citation>
    <scope>IDENTIFICATION</scope>
</reference>
<dbReference type="InterPro" id="IPR001372">
    <property type="entry name" value="Dynein_light_chain_typ-1/2"/>
</dbReference>
<dbReference type="GO" id="GO:0005484">
    <property type="term" value="F:SNAP receptor activity"/>
    <property type="evidence" value="ECO:0007669"/>
    <property type="project" value="TreeGrafter"/>
</dbReference>
<dbReference type="Gene3D" id="1.20.5.110">
    <property type="match status" value="1"/>
</dbReference>
<dbReference type="GO" id="GO:0005886">
    <property type="term" value="C:plasma membrane"/>
    <property type="evidence" value="ECO:0007669"/>
    <property type="project" value="TreeGrafter"/>
</dbReference>
<dbReference type="GO" id="GO:0098793">
    <property type="term" value="C:presynapse"/>
    <property type="evidence" value="ECO:0007669"/>
    <property type="project" value="GOC"/>
</dbReference>
<dbReference type="PROSITE" id="PS00018">
    <property type="entry name" value="EF_HAND_1"/>
    <property type="match status" value="1"/>
</dbReference>
<dbReference type="SMART" id="SM00054">
    <property type="entry name" value="EFh"/>
    <property type="match status" value="2"/>
</dbReference>
<feature type="compositionally biased region" description="Gly residues" evidence="9">
    <location>
        <begin position="438"/>
        <end position="447"/>
    </location>
</feature>
<comment type="similarity">
    <text evidence="1">Belongs to the SNAP-25 family.</text>
</comment>
<dbReference type="CDD" id="cd21450">
    <property type="entry name" value="DLC-like_DYNLL1-like"/>
    <property type="match status" value="1"/>
</dbReference>
<dbReference type="Gene3D" id="3.30.740.10">
    <property type="entry name" value="Protein Inhibitor Of Neuronal Nitric Oxide Synthase"/>
    <property type="match status" value="1"/>
</dbReference>
<evidence type="ECO:0000313" key="13">
    <source>
        <dbReference type="WBParaSite" id="maker-uti_cns_0010353-snap-gene-0.2-mRNA-1"/>
    </source>
</evidence>
<evidence type="ECO:0000256" key="6">
    <source>
        <dbReference type="ARBA" id="ARBA00023054"/>
    </source>
</evidence>
<evidence type="ECO:0000256" key="5">
    <source>
        <dbReference type="ARBA" id="ARBA00023018"/>
    </source>
</evidence>
<feature type="domain" description="EF-hand" evidence="11">
    <location>
        <begin position="591"/>
        <end position="626"/>
    </location>
</feature>
<name>A0A1I8I828_9PLAT</name>
<evidence type="ECO:0000259" key="10">
    <source>
        <dbReference type="PROSITE" id="PS50192"/>
    </source>
</evidence>
<feature type="compositionally biased region" description="Gly residues" evidence="9">
    <location>
        <begin position="910"/>
        <end position="921"/>
    </location>
</feature>
<feature type="domain" description="EF-hand" evidence="11">
    <location>
        <begin position="630"/>
        <end position="660"/>
    </location>
</feature>
<accession>A0A1I8I828</accession>
<feature type="compositionally biased region" description="Basic residues" evidence="9">
    <location>
        <begin position="343"/>
        <end position="353"/>
    </location>
</feature>
<dbReference type="Pfam" id="PF01221">
    <property type="entry name" value="Dynein_light"/>
    <property type="match status" value="1"/>
</dbReference>
<keyword evidence="5" id="KW-0770">Synapse</keyword>
<dbReference type="SMART" id="SM01375">
    <property type="entry name" value="Dynein_light"/>
    <property type="match status" value="1"/>
</dbReference>
<dbReference type="GO" id="GO:0043005">
    <property type="term" value="C:neuron projection"/>
    <property type="evidence" value="ECO:0007669"/>
    <property type="project" value="UniProtKB-KW"/>
</dbReference>
<dbReference type="CDD" id="cd00051">
    <property type="entry name" value="EFh"/>
    <property type="match status" value="1"/>
</dbReference>
<keyword evidence="4" id="KW-0106">Calcium</keyword>
<dbReference type="InterPro" id="IPR000727">
    <property type="entry name" value="T_SNARE_dom"/>
</dbReference>
<dbReference type="Proteomes" id="UP000095280">
    <property type="component" value="Unplaced"/>
</dbReference>
<dbReference type="InterPro" id="IPR011992">
    <property type="entry name" value="EF-hand-dom_pair"/>
</dbReference>
<dbReference type="InterPro" id="IPR037177">
    <property type="entry name" value="DLC_sf"/>
</dbReference>
<dbReference type="PANTHER" id="PTHR19305">
    <property type="entry name" value="SYNAPTOSOMAL ASSOCIATED PROTEIN"/>
    <property type="match status" value="1"/>
</dbReference>
<evidence type="ECO:0000256" key="9">
    <source>
        <dbReference type="SAM" id="MobiDB-lite"/>
    </source>
</evidence>
<organism evidence="12 13">
    <name type="scientific">Macrostomum lignano</name>
    <dbReference type="NCBI Taxonomy" id="282301"/>
    <lineage>
        <taxon>Eukaryota</taxon>
        <taxon>Metazoa</taxon>
        <taxon>Spiralia</taxon>
        <taxon>Lophotrochozoa</taxon>
        <taxon>Platyhelminthes</taxon>
        <taxon>Rhabditophora</taxon>
        <taxon>Macrostomorpha</taxon>
        <taxon>Macrostomida</taxon>
        <taxon>Macrostomidae</taxon>
        <taxon>Macrostomum</taxon>
    </lineage>
</organism>
<evidence type="ECO:0000256" key="8">
    <source>
        <dbReference type="SAM" id="Coils"/>
    </source>
</evidence>
<evidence type="ECO:0000256" key="1">
    <source>
        <dbReference type="ARBA" id="ARBA00009480"/>
    </source>
</evidence>
<dbReference type="PANTHER" id="PTHR19305:SF14">
    <property type="entry name" value="SYNAPTOSOMAL-ASSOCIATED PROTEIN-RELATED"/>
    <property type="match status" value="1"/>
</dbReference>
<dbReference type="SUPFAM" id="SSF58038">
    <property type="entry name" value="SNARE fusion complex"/>
    <property type="match status" value="1"/>
</dbReference>
<dbReference type="SMART" id="SM00397">
    <property type="entry name" value="t_SNARE"/>
    <property type="match status" value="1"/>
</dbReference>
<feature type="compositionally biased region" description="Low complexity" evidence="9">
    <location>
        <begin position="103"/>
        <end position="116"/>
    </location>
</feature>
<dbReference type="Pfam" id="PF13499">
    <property type="entry name" value="EF-hand_7"/>
    <property type="match status" value="1"/>
</dbReference>
<keyword evidence="3" id="KW-0677">Repeat</keyword>
<dbReference type="PROSITE" id="PS50192">
    <property type="entry name" value="T_SNARE"/>
    <property type="match status" value="1"/>
</dbReference>
<evidence type="ECO:0000256" key="2">
    <source>
        <dbReference type="ARBA" id="ARBA00022599"/>
    </source>
</evidence>
<feature type="domain" description="T-SNARE coiled-coil homology" evidence="10">
    <location>
        <begin position="805"/>
        <end position="867"/>
    </location>
</feature>
<evidence type="ECO:0000256" key="7">
    <source>
        <dbReference type="ARBA" id="ARBA00034102"/>
    </source>
</evidence>
<dbReference type="FunFam" id="1.20.5.110:FF:000007">
    <property type="entry name" value="Synaptosomal-associated protein"/>
    <property type="match status" value="1"/>
</dbReference>
<dbReference type="InterPro" id="IPR002048">
    <property type="entry name" value="EF_hand_dom"/>
</dbReference>
<dbReference type="GO" id="GO:0031201">
    <property type="term" value="C:SNARE complex"/>
    <property type="evidence" value="ECO:0007669"/>
    <property type="project" value="TreeGrafter"/>
</dbReference>
<dbReference type="CDD" id="cd15889">
    <property type="entry name" value="SNARE_SNAP25N_23N"/>
    <property type="match status" value="1"/>
</dbReference>
<protein>
    <submittedName>
        <fullName evidence="13">Synaptosomal-associated protein</fullName>
    </submittedName>
</protein>
<keyword evidence="6 8" id="KW-0175">Coiled coil</keyword>
<dbReference type="PROSITE" id="PS50222">
    <property type="entry name" value="EF_HAND_2"/>
    <property type="match status" value="2"/>
</dbReference>
<comment type="subcellular location">
    <subcellularLocation>
        <location evidence="7">Synapse</location>
        <location evidence="7">Synaptosome</location>
    </subcellularLocation>
</comment>
<feature type="region of interest" description="Disordered" evidence="9">
    <location>
        <begin position="894"/>
        <end position="921"/>
    </location>
</feature>
<feature type="region of interest" description="Disordered" evidence="9">
    <location>
        <begin position="505"/>
        <end position="532"/>
    </location>
</feature>
<feature type="region of interest" description="Disordered" evidence="9">
    <location>
        <begin position="97"/>
        <end position="125"/>
    </location>
</feature>
<proteinExistence type="inferred from homology"/>
<dbReference type="GO" id="GO:0031629">
    <property type="term" value="P:synaptic vesicle fusion to presynaptic active zone membrane"/>
    <property type="evidence" value="ECO:0007669"/>
    <property type="project" value="TreeGrafter"/>
</dbReference>
<dbReference type="SUPFAM" id="SSF47473">
    <property type="entry name" value="EF-hand"/>
    <property type="match status" value="1"/>
</dbReference>
<dbReference type="GO" id="GO:0016082">
    <property type="term" value="P:synaptic vesicle priming"/>
    <property type="evidence" value="ECO:0007669"/>
    <property type="project" value="TreeGrafter"/>
</dbReference>
<feature type="region of interest" description="Disordered" evidence="9">
    <location>
        <begin position="341"/>
        <end position="398"/>
    </location>
</feature>
<dbReference type="Gene3D" id="1.10.238.10">
    <property type="entry name" value="EF-hand"/>
    <property type="match status" value="1"/>
</dbReference>